<organism evidence="3 4">
    <name type="scientific">Hypericibacter terrae</name>
    <dbReference type="NCBI Taxonomy" id="2602015"/>
    <lineage>
        <taxon>Bacteria</taxon>
        <taxon>Pseudomonadati</taxon>
        <taxon>Pseudomonadota</taxon>
        <taxon>Alphaproteobacteria</taxon>
        <taxon>Rhodospirillales</taxon>
        <taxon>Dongiaceae</taxon>
        <taxon>Hypericibacter</taxon>
    </lineage>
</organism>
<reference evidence="3 4" key="1">
    <citation type="submission" date="2019-08" db="EMBL/GenBank/DDBJ databases">
        <title>Hyperibacter terrae gen. nov., sp. nov. and Hyperibacter viscosus sp. nov., two new members in the family Rhodospirillaceae isolated from the rhizosphere of Hypericum perforatum.</title>
        <authorList>
            <person name="Noviana Z."/>
        </authorList>
    </citation>
    <scope>NUCLEOTIDE SEQUENCE [LARGE SCALE GENOMIC DNA]</scope>
    <source>
        <strain evidence="3 4">R5913</strain>
    </source>
</reference>
<feature type="chain" id="PRO_5023832574" description="Lipoprotein" evidence="2">
    <location>
        <begin position="22"/>
        <end position="208"/>
    </location>
</feature>
<name>A0A5J6MHS4_9PROT</name>
<dbReference type="Proteomes" id="UP000326202">
    <property type="component" value="Chromosome"/>
</dbReference>
<accession>A0A5J6MHS4</accession>
<dbReference type="AlphaFoldDB" id="A0A5J6MHS4"/>
<evidence type="ECO:0000313" key="3">
    <source>
        <dbReference type="EMBL" id="QEX17063.1"/>
    </source>
</evidence>
<evidence type="ECO:0008006" key="5">
    <source>
        <dbReference type="Google" id="ProtNLM"/>
    </source>
</evidence>
<feature type="region of interest" description="Disordered" evidence="1">
    <location>
        <begin position="62"/>
        <end position="122"/>
    </location>
</feature>
<keyword evidence="4" id="KW-1185">Reference proteome</keyword>
<proteinExistence type="predicted"/>
<evidence type="ECO:0000313" key="4">
    <source>
        <dbReference type="Proteomes" id="UP000326202"/>
    </source>
</evidence>
<dbReference type="KEGG" id="htq:FRZ44_23590"/>
<keyword evidence="2" id="KW-0732">Signal</keyword>
<dbReference type="EMBL" id="CP042906">
    <property type="protein sequence ID" value="QEX17063.1"/>
    <property type="molecule type" value="Genomic_DNA"/>
</dbReference>
<protein>
    <recommendedName>
        <fullName evidence="5">Lipoprotein</fullName>
    </recommendedName>
</protein>
<dbReference type="OrthoDB" id="7376129at2"/>
<evidence type="ECO:0000256" key="1">
    <source>
        <dbReference type="SAM" id="MobiDB-lite"/>
    </source>
</evidence>
<feature type="compositionally biased region" description="Low complexity" evidence="1">
    <location>
        <begin position="72"/>
        <end position="87"/>
    </location>
</feature>
<feature type="signal peptide" evidence="2">
    <location>
        <begin position="1"/>
        <end position="21"/>
    </location>
</feature>
<gene>
    <name evidence="3" type="ORF">FRZ44_23590</name>
</gene>
<dbReference type="RefSeq" id="WP_151177350.1">
    <property type="nucleotide sequence ID" value="NZ_CP042906.1"/>
</dbReference>
<evidence type="ECO:0000256" key="2">
    <source>
        <dbReference type="SAM" id="SignalP"/>
    </source>
</evidence>
<sequence length="208" mass="21905">MFQRISLAAALTGALLLGACARQYEDPPARQTSLIHPPPVVVAEPSPPEPVPMPAPAFPIPLQKPGSEVDLASTTGTTTTASDTTATEPPDGTPNAMPDGSTTVAPEAADQTATAGTAPLVDRDDPKRLVGLNEAQTIGLLGDPFIAEERPPARIWTFSEGGCRLQVFFYPDLSDQHFEALTVAFSGIDDTDMARRACFEALLEKHGA</sequence>
<dbReference type="PROSITE" id="PS51257">
    <property type="entry name" value="PROKAR_LIPOPROTEIN"/>
    <property type="match status" value="1"/>
</dbReference>